<organism evidence="2 3">
    <name type="scientific">Sphingobium cyanobacteriorum</name>
    <dbReference type="NCBI Taxonomy" id="3063954"/>
    <lineage>
        <taxon>Bacteria</taxon>
        <taxon>Pseudomonadati</taxon>
        <taxon>Pseudomonadota</taxon>
        <taxon>Alphaproteobacteria</taxon>
        <taxon>Sphingomonadales</taxon>
        <taxon>Sphingomonadaceae</taxon>
        <taxon>Sphingobium</taxon>
    </lineage>
</organism>
<evidence type="ECO:0000259" key="1">
    <source>
        <dbReference type="Pfam" id="PF13304"/>
    </source>
</evidence>
<feature type="domain" description="ATPase AAA-type core" evidence="1">
    <location>
        <begin position="382"/>
        <end position="478"/>
    </location>
</feature>
<dbReference type="InterPro" id="IPR027417">
    <property type="entry name" value="P-loop_NTPase"/>
</dbReference>
<dbReference type="Proteomes" id="UP001176471">
    <property type="component" value="Unassembled WGS sequence"/>
</dbReference>
<keyword evidence="3" id="KW-1185">Reference proteome</keyword>
<evidence type="ECO:0000313" key="2">
    <source>
        <dbReference type="EMBL" id="MDO7837389.1"/>
    </source>
</evidence>
<name>A0ABT8ZS81_9SPHN</name>
<comment type="caution">
    <text evidence="2">The sequence shown here is derived from an EMBL/GenBank/DDBJ whole genome shotgun (WGS) entry which is preliminary data.</text>
</comment>
<dbReference type="EMBL" id="JAUQOM010000025">
    <property type="protein sequence ID" value="MDO7837389.1"/>
    <property type="molecule type" value="Genomic_DNA"/>
</dbReference>
<reference evidence="2" key="1">
    <citation type="submission" date="2023-07" db="EMBL/GenBank/DDBJ databases">
        <title>Bacterial whole genome sequence for Sphingobium sp. HBC34.</title>
        <authorList>
            <person name="Le V."/>
            <person name="Ko S.-R."/>
            <person name="Ahn C.-Y."/>
            <person name="Oh H.-M."/>
        </authorList>
    </citation>
    <scope>NUCLEOTIDE SEQUENCE</scope>
    <source>
        <strain evidence="2">HBC34</strain>
    </source>
</reference>
<sequence>MPRIPATSDIPIYLATSRAAAMRAGIPDRALVIVPDGRDWNDFSANLRADLHLVNVDDADRPLRMRLLVEGQSRTRSYIVNQLGVTDANGDRPRRRIDRIDRRFVSVLQSETDYRDLVDWLGFDDAIGCLRRMHDAVLARVEGDPNDAAIIELTQTIAFHQSALRDEGTWVAFRQGDRYLTPHELTDIDDAASSFTVEADLRGMVGEHVLDADFGEDFPLSRRALVIVGQNGTGKTRLFQAMIDGLRIAPPWVDALDIDRAATFNPRPDLSRLIVFSSVASDSYPQSLPPWEGIDYRYHRMIGAHGGEGGGLTMALVDCLRADTDTQGFGRRGAMELLDTVLEPLGISDRLYVELIDSDEPDTLPPPTRIGERNFFPLFRRMNEQRNLQLYARIRTDRPPVIMTARMRARNLSSGEVALMRFAAQAIGSLRRGTIFLFDEPETHLHPNYISQFMEMLDRLLDQSGSIALIATHSAYVVREVPARRVRMITRNHEDDTIMIDPPTMQTFGASIDTISQFVFGDVGPKHRFQHVLEQYIDDNPELTISQIRRRFGADLNPETLSYIAELVELRDAL</sequence>
<dbReference type="Pfam" id="PF13304">
    <property type="entry name" value="AAA_21"/>
    <property type="match status" value="1"/>
</dbReference>
<dbReference type="SUPFAM" id="SSF52540">
    <property type="entry name" value="P-loop containing nucleoside triphosphate hydrolases"/>
    <property type="match status" value="1"/>
</dbReference>
<dbReference type="Gene3D" id="3.40.50.300">
    <property type="entry name" value="P-loop containing nucleotide triphosphate hydrolases"/>
    <property type="match status" value="1"/>
</dbReference>
<accession>A0ABT8ZS81</accession>
<dbReference type="PANTHER" id="PTHR43581">
    <property type="entry name" value="ATP/GTP PHOSPHATASE"/>
    <property type="match status" value="1"/>
</dbReference>
<dbReference type="PANTHER" id="PTHR43581:SF2">
    <property type="entry name" value="EXCINUCLEASE ATPASE SUBUNIT"/>
    <property type="match status" value="1"/>
</dbReference>
<dbReference type="InterPro" id="IPR051396">
    <property type="entry name" value="Bact_Antivir_Def_Nuclease"/>
</dbReference>
<proteinExistence type="predicted"/>
<dbReference type="InterPro" id="IPR003959">
    <property type="entry name" value="ATPase_AAA_core"/>
</dbReference>
<gene>
    <name evidence="2" type="ORF">Q4610_20300</name>
</gene>
<protein>
    <submittedName>
        <fullName evidence="2">AAA family ATPase</fullName>
    </submittedName>
</protein>
<evidence type="ECO:0000313" key="3">
    <source>
        <dbReference type="Proteomes" id="UP001176471"/>
    </source>
</evidence>
<dbReference type="RefSeq" id="WP_304537688.1">
    <property type="nucleotide sequence ID" value="NZ_JAUQOM010000025.1"/>
</dbReference>